<dbReference type="Proteomes" id="UP000027180">
    <property type="component" value="Chromosome"/>
</dbReference>
<dbReference type="HOGENOM" id="CLU_159341_0_0_5"/>
<gene>
    <name evidence="2" type="ORF">IE4771_CH00911</name>
</gene>
<organism evidence="2 3">
    <name type="scientific">Rhizobium etli bv. mimosae str. IE4771</name>
    <dbReference type="NCBI Taxonomy" id="1432050"/>
    <lineage>
        <taxon>Bacteria</taxon>
        <taxon>Pseudomonadati</taxon>
        <taxon>Pseudomonadota</taxon>
        <taxon>Alphaproteobacteria</taxon>
        <taxon>Hyphomicrobiales</taxon>
        <taxon>Rhizobiaceae</taxon>
        <taxon>Rhizobium/Agrobacterium group</taxon>
        <taxon>Rhizobium</taxon>
    </lineage>
</organism>
<name>A0A060I2E1_RHIET</name>
<sequence length="130" mass="14048">MECRWTAEQVSENLLFCRVPGERRCVVVRGMVYGLAAVILPTLIIAHPHSAASQTMLSCAGRSDVVKFLDRNFTEKLTAVGLINQNSVLEVYAAKSGTWTLVVTDVHGISCILLSGDSWDSMPALPGLAT</sequence>
<dbReference type="AlphaFoldDB" id="A0A060I2E1"/>
<evidence type="ECO:0000256" key="1">
    <source>
        <dbReference type="SAM" id="Phobius"/>
    </source>
</evidence>
<evidence type="ECO:0000313" key="3">
    <source>
        <dbReference type="Proteomes" id="UP000027180"/>
    </source>
</evidence>
<proteinExistence type="predicted"/>
<feature type="transmembrane region" description="Helical" evidence="1">
    <location>
        <begin position="26"/>
        <end position="46"/>
    </location>
</feature>
<keyword evidence="1" id="KW-0472">Membrane</keyword>
<dbReference type="KEGG" id="rei:IE4771_CH00911"/>
<evidence type="ECO:0000313" key="2">
    <source>
        <dbReference type="EMBL" id="AIC26065.1"/>
    </source>
</evidence>
<reference evidence="2 3" key="1">
    <citation type="submission" date="2013-12" db="EMBL/GenBank/DDBJ databases">
        <title>Complete genome sequence of Rhizobium etli bv. mimosae IE4771.</title>
        <authorList>
            <person name="Bustos P."/>
            <person name="Santamaria R.I."/>
            <person name="Lozano L."/>
            <person name="Ormeno-Orrillo E."/>
            <person name="Rogel M.A."/>
            <person name="Romero D."/>
            <person name="Cevallos M.A."/>
            <person name="Martinez-Romero E."/>
            <person name="Gonzalez V."/>
        </authorList>
    </citation>
    <scope>NUCLEOTIDE SEQUENCE [LARGE SCALE GENOMIC DNA]</scope>
    <source>
        <strain evidence="2 3">IE4771</strain>
    </source>
</reference>
<keyword evidence="1" id="KW-1133">Transmembrane helix</keyword>
<protein>
    <submittedName>
        <fullName evidence="2">Uncharacterized protein</fullName>
    </submittedName>
</protein>
<dbReference type="EMBL" id="CP006986">
    <property type="protein sequence ID" value="AIC26065.1"/>
    <property type="molecule type" value="Genomic_DNA"/>
</dbReference>
<accession>A0A060I2E1</accession>
<keyword evidence="1" id="KW-0812">Transmembrane</keyword>